<dbReference type="PANTHER" id="PTHR33710:SF64">
    <property type="entry name" value="ENDONUCLEASE_EXONUCLEASE_PHOSPHATASE DOMAIN-CONTAINING PROTEIN"/>
    <property type="match status" value="1"/>
</dbReference>
<keyword evidence="1" id="KW-0694">RNA-binding</keyword>
<gene>
    <name evidence="4" type="ORF">Tco_0839140</name>
</gene>
<feature type="compositionally biased region" description="Basic and acidic residues" evidence="2">
    <location>
        <begin position="441"/>
        <end position="455"/>
    </location>
</feature>
<name>A0ABQ5ATS2_9ASTR</name>
<proteinExistence type="predicted"/>
<dbReference type="InterPro" id="IPR000504">
    <property type="entry name" value="RRM_dom"/>
</dbReference>
<evidence type="ECO:0000313" key="4">
    <source>
        <dbReference type="EMBL" id="GJT04678.1"/>
    </source>
</evidence>
<dbReference type="GO" id="GO:0003964">
    <property type="term" value="F:RNA-directed DNA polymerase activity"/>
    <property type="evidence" value="ECO:0007669"/>
    <property type="project" value="UniProtKB-KW"/>
</dbReference>
<dbReference type="Gene3D" id="3.30.70.330">
    <property type="match status" value="1"/>
</dbReference>
<feature type="region of interest" description="Disordered" evidence="2">
    <location>
        <begin position="325"/>
        <end position="360"/>
    </location>
</feature>
<organism evidence="4 5">
    <name type="scientific">Tanacetum coccineum</name>
    <dbReference type="NCBI Taxonomy" id="301880"/>
    <lineage>
        <taxon>Eukaryota</taxon>
        <taxon>Viridiplantae</taxon>
        <taxon>Streptophyta</taxon>
        <taxon>Embryophyta</taxon>
        <taxon>Tracheophyta</taxon>
        <taxon>Spermatophyta</taxon>
        <taxon>Magnoliopsida</taxon>
        <taxon>eudicotyledons</taxon>
        <taxon>Gunneridae</taxon>
        <taxon>Pentapetalae</taxon>
        <taxon>asterids</taxon>
        <taxon>campanulids</taxon>
        <taxon>Asterales</taxon>
        <taxon>Asteraceae</taxon>
        <taxon>Asteroideae</taxon>
        <taxon>Anthemideae</taxon>
        <taxon>Anthemidinae</taxon>
        <taxon>Tanacetum</taxon>
    </lineage>
</organism>
<keyword evidence="4" id="KW-0695">RNA-directed DNA polymerase</keyword>
<dbReference type="SUPFAM" id="SSF56219">
    <property type="entry name" value="DNase I-like"/>
    <property type="match status" value="1"/>
</dbReference>
<evidence type="ECO:0000256" key="1">
    <source>
        <dbReference type="PROSITE-ProRule" id="PRU00176"/>
    </source>
</evidence>
<evidence type="ECO:0000259" key="3">
    <source>
        <dbReference type="PROSITE" id="PS50102"/>
    </source>
</evidence>
<dbReference type="InterPro" id="IPR035979">
    <property type="entry name" value="RBD_domain_sf"/>
</dbReference>
<reference evidence="4" key="1">
    <citation type="journal article" date="2022" name="Int. J. Mol. Sci.">
        <title>Draft Genome of Tanacetum Coccineum: Genomic Comparison of Closely Related Tanacetum-Family Plants.</title>
        <authorList>
            <person name="Yamashiro T."/>
            <person name="Shiraishi A."/>
            <person name="Nakayama K."/>
            <person name="Satake H."/>
        </authorList>
    </citation>
    <scope>NUCLEOTIDE SEQUENCE</scope>
</reference>
<feature type="compositionally biased region" description="Acidic residues" evidence="2">
    <location>
        <begin position="325"/>
        <end position="334"/>
    </location>
</feature>
<dbReference type="Pfam" id="PF14529">
    <property type="entry name" value="Exo_endo_phos_2"/>
    <property type="match status" value="1"/>
</dbReference>
<dbReference type="Gene3D" id="3.60.10.10">
    <property type="entry name" value="Endonuclease/exonuclease/phosphatase"/>
    <property type="match status" value="1"/>
</dbReference>
<dbReference type="PANTHER" id="PTHR33710">
    <property type="entry name" value="BNAC02G09200D PROTEIN"/>
    <property type="match status" value="1"/>
</dbReference>
<dbReference type="EMBL" id="BQNB010012527">
    <property type="protein sequence ID" value="GJT04678.1"/>
    <property type="molecule type" value="Genomic_DNA"/>
</dbReference>
<feature type="compositionally biased region" description="Polar residues" evidence="2">
    <location>
        <begin position="428"/>
        <end position="440"/>
    </location>
</feature>
<dbReference type="InterPro" id="IPR036691">
    <property type="entry name" value="Endo/exonu/phosph_ase_sf"/>
</dbReference>
<dbReference type="CDD" id="cd00590">
    <property type="entry name" value="RRM_SF"/>
    <property type="match status" value="1"/>
</dbReference>
<dbReference type="PROSITE" id="PS50102">
    <property type="entry name" value="RRM"/>
    <property type="match status" value="1"/>
</dbReference>
<evidence type="ECO:0000256" key="2">
    <source>
        <dbReference type="SAM" id="MobiDB-lite"/>
    </source>
</evidence>
<feature type="region of interest" description="Disordered" evidence="2">
    <location>
        <begin position="401"/>
        <end position="470"/>
    </location>
</feature>
<evidence type="ECO:0000313" key="5">
    <source>
        <dbReference type="Proteomes" id="UP001151760"/>
    </source>
</evidence>
<dbReference type="SUPFAM" id="SSF54928">
    <property type="entry name" value="RNA-binding domain, RBD"/>
    <property type="match status" value="1"/>
</dbReference>
<dbReference type="SMART" id="SM00360">
    <property type="entry name" value="RRM"/>
    <property type="match status" value="1"/>
</dbReference>
<keyword evidence="4" id="KW-0808">Transferase</keyword>
<comment type="caution">
    <text evidence="4">The sequence shown here is derived from an EMBL/GenBank/DDBJ whole genome shotgun (WGS) entry which is preliminary data.</text>
</comment>
<dbReference type="InterPro" id="IPR005135">
    <property type="entry name" value="Endo/exonuclease/phosphatase"/>
</dbReference>
<keyword evidence="5" id="KW-1185">Reference proteome</keyword>
<feature type="domain" description="RRM" evidence="3">
    <location>
        <begin position="16"/>
        <end position="110"/>
    </location>
</feature>
<sequence>MGSFRSKEDDIAKISTSIFVSNFLDSVSAKDLFHSCKQYGNVVDSFIPMKRLKDSKQFGFVRFINVFNVERLVNNLCTIWLNRCKLHANIAGFNRDQKNGNKYKTANQKKHEGRKNTFYDPSKEADTFDSRNSFVNVLKGTNMVKETDSSPVIVLEEDCLNSKDLSNSLIGRVKDVGSLSNLKKVLCNEGFDNIFVRYMGELWVLLEFDNTKAKELFRDNVGVGSWFSVLRQASHDFTPEGRIAWVDVEGIPFKFWSGKTFKKIATKWGELLDVDDHDEMSFHSKRICIHTKICSNICENFKIVFKGKVHWIRAKEATGWIPEFSEDEEDDDHSEQEFISSEQSDLGLHIDGEDNGASEVPETIFENSDGMKERQSEDPFGLYSILNKNKVKSDVIREVNDENPSLKYPPGFTPSVEKNGSKSKDDQVQNISDNQLNGDNESVHQVEREDNRNNDGAKTNSTGSRKFKMSEIPRNGGSILSVMEKIVKVGLAQKAKKDWVKELCNKNKVSFVGLQETKMESIDLLNVRLCWGNVNFNYVHSDSIGNSGGILCIWDPNSFRKDSVTVSDYFVIVRSVWIKSGMDILIVVVYAPHDVRDKRLLWDYLSHVSNQWAGEVVMMGDFNEVRYKSDRFGSNFNAHGADIFNNFIINAGLEEVPLGGSAYTWCHKSASKMSKLDRFLVSENLLNTCPNISAITLDRFLSDHRPILLREASFDYGPTPFRFFHFWFDVDGFDKFVTDSWKDAPGDDSNAMRNLCGKLKFLKVKIRAWYADYRNNSKGSVTNFKEELRILDELIDKGNGSDEIVNNRLEILGKLQQVNKAQASEVAQKAKIKCTFETGLISLRDQNAHIDMPFRIHCSTVAAERP</sequence>
<dbReference type="InterPro" id="IPR012677">
    <property type="entry name" value="Nucleotide-bd_a/b_plait_sf"/>
</dbReference>
<dbReference type="Pfam" id="PF00076">
    <property type="entry name" value="RRM_1"/>
    <property type="match status" value="1"/>
</dbReference>
<reference evidence="4" key="2">
    <citation type="submission" date="2022-01" db="EMBL/GenBank/DDBJ databases">
        <authorList>
            <person name="Yamashiro T."/>
            <person name="Shiraishi A."/>
            <person name="Satake H."/>
            <person name="Nakayama K."/>
        </authorList>
    </citation>
    <scope>NUCLEOTIDE SEQUENCE</scope>
</reference>
<accession>A0ABQ5ATS2</accession>
<protein>
    <submittedName>
        <fullName evidence="4">RNA-directed DNA polymerase, eukaryota</fullName>
    </submittedName>
</protein>
<keyword evidence="4" id="KW-0548">Nucleotidyltransferase</keyword>
<dbReference type="Proteomes" id="UP001151760">
    <property type="component" value="Unassembled WGS sequence"/>
</dbReference>